<sequence>MAAGDGIQVLPAGAGYGIVIGIGGVFALMMLAITWLQNRYTTFSTKQAEEFNTASRSVKPGLIAAGIVSSWTWSATLLTSSTFAYSYGVCGPMWYGASGTLQILLFALIAIKIKSNAPGAHTFPEVVLARHGKVAHIVYLFSGICTNMLVGACLVLGGSQVVAAISGMNVYAACFLIPLVVAAYVIAGGLRSTFIADYVHTVVLFIAILVFGFLMYATSDKVGSISKFYDLLLEASETMPIAGNAGNGSYLAFRSPDGLVFAIDLLVAGFSTVWLDQAYWQRAIASKPETSVRAYILGGIAWYGIPFGFATAMGLGCAALTSSPSFPTYPNPLSAAQNGAGLSSPATAIALAGKGGAVLMLILLFMAVTSSTSAELIAVASLLTFDVYKTYFKPEASSEKLVQISHYGIVIYALALATFCSILNAVGLNLTWLLTILGIIVGGASIPVGLILLWKRMSTTAAVASPPIALCLGLIAWFVVSHQRSGEISIASTGDTTNAVAGNITSWGSGAILAVILTYAFPAKHSSTDPRHIERSNKIQGIAPTATASPASTEKTATPTEAAVPGRSSDEKANLDISAEADRTASTAAPESYIPTGNELVDFLERSHIEPMDPIETKKATKLAVSFNVVFILVAFILVPFTLFGTGWVYNRQFFTGWVVMSFIWVWVSMIICVIYPVVESAGALRDVSKGLWADFGALFGGKKGKVGGRGAGDA</sequence>
<reference evidence="1" key="1">
    <citation type="submission" date="2024-02" db="EMBL/GenBank/DDBJ databases">
        <title>Metagenome Assembled Genome of Zalaria obscura JY119.</title>
        <authorList>
            <person name="Vighnesh L."/>
            <person name="Jagadeeshwari U."/>
            <person name="Venkata Ramana C."/>
            <person name="Sasikala C."/>
        </authorList>
    </citation>
    <scope>NUCLEOTIDE SEQUENCE</scope>
    <source>
        <strain evidence="1">JY119</strain>
    </source>
</reference>
<gene>
    <name evidence="1" type="primary">DUR4</name>
    <name evidence="1" type="ORF">M8818_004916</name>
</gene>
<evidence type="ECO:0000313" key="1">
    <source>
        <dbReference type="EMBL" id="KAK8205543.1"/>
    </source>
</evidence>
<proteinExistence type="predicted"/>
<evidence type="ECO:0000313" key="2">
    <source>
        <dbReference type="Proteomes" id="UP001320706"/>
    </source>
</evidence>
<comment type="caution">
    <text evidence="1">The sequence shown here is derived from an EMBL/GenBank/DDBJ whole genome shotgun (WGS) entry which is preliminary data.</text>
</comment>
<accession>A0ACC3SAD2</accession>
<name>A0ACC3SAD2_9PEZI</name>
<dbReference type="Proteomes" id="UP001320706">
    <property type="component" value="Unassembled WGS sequence"/>
</dbReference>
<keyword evidence="2" id="KW-1185">Reference proteome</keyword>
<dbReference type="EMBL" id="JAMKPW020000024">
    <property type="protein sequence ID" value="KAK8205543.1"/>
    <property type="molecule type" value="Genomic_DNA"/>
</dbReference>
<organism evidence="1 2">
    <name type="scientific">Zalaria obscura</name>
    <dbReference type="NCBI Taxonomy" id="2024903"/>
    <lineage>
        <taxon>Eukaryota</taxon>
        <taxon>Fungi</taxon>
        <taxon>Dikarya</taxon>
        <taxon>Ascomycota</taxon>
        <taxon>Pezizomycotina</taxon>
        <taxon>Dothideomycetes</taxon>
        <taxon>Dothideomycetidae</taxon>
        <taxon>Dothideales</taxon>
        <taxon>Zalariaceae</taxon>
        <taxon>Zalaria</taxon>
    </lineage>
</organism>
<protein>
    <submittedName>
        <fullName evidence="1">Urea permease</fullName>
    </submittedName>
</protein>